<keyword evidence="2" id="KW-0433">Leucine-rich repeat</keyword>
<dbReference type="EMBL" id="SNRW01004428">
    <property type="protein sequence ID" value="KAA6387306.1"/>
    <property type="molecule type" value="Genomic_DNA"/>
</dbReference>
<organism evidence="6 7">
    <name type="scientific">Streblomastix strix</name>
    <dbReference type="NCBI Taxonomy" id="222440"/>
    <lineage>
        <taxon>Eukaryota</taxon>
        <taxon>Metamonada</taxon>
        <taxon>Preaxostyla</taxon>
        <taxon>Oxymonadida</taxon>
        <taxon>Streblomastigidae</taxon>
        <taxon>Streblomastix</taxon>
    </lineage>
</organism>
<dbReference type="Pfam" id="PF13855">
    <property type="entry name" value="LRR_8"/>
    <property type="match status" value="1"/>
</dbReference>
<keyword evidence="3" id="KW-0677">Repeat</keyword>
<proteinExistence type="inferred from homology"/>
<dbReference type="GO" id="GO:0005686">
    <property type="term" value="C:U2 snRNP"/>
    <property type="evidence" value="ECO:0007669"/>
    <property type="project" value="TreeGrafter"/>
</dbReference>
<evidence type="ECO:0000256" key="4">
    <source>
        <dbReference type="ARBA" id="ARBA00023242"/>
    </source>
</evidence>
<accession>A0A5J4VYM1</accession>
<dbReference type="AlphaFoldDB" id="A0A5J4VYM1"/>
<gene>
    <name evidence="6" type="ORF">EZS28_017164</name>
</gene>
<comment type="similarity">
    <text evidence="5">Belongs to the U2 small nuclear ribonucleoprotein A family.</text>
</comment>
<protein>
    <submittedName>
        <fullName evidence="6">Uncharacterized protein</fullName>
    </submittedName>
</protein>
<dbReference type="GO" id="GO:0000398">
    <property type="term" value="P:mRNA splicing, via spliceosome"/>
    <property type="evidence" value="ECO:0007669"/>
    <property type="project" value="InterPro"/>
</dbReference>
<name>A0A5J4VYM1_9EUKA</name>
<dbReference type="InterPro" id="IPR044640">
    <property type="entry name" value="RU2A"/>
</dbReference>
<evidence type="ECO:0000313" key="6">
    <source>
        <dbReference type="EMBL" id="KAA6387306.1"/>
    </source>
</evidence>
<comment type="caution">
    <text evidence="6">The sequence shown here is derived from an EMBL/GenBank/DDBJ whole genome shotgun (WGS) entry which is preliminary data.</text>
</comment>
<evidence type="ECO:0000313" key="7">
    <source>
        <dbReference type="Proteomes" id="UP000324800"/>
    </source>
</evidence>
<dbReference type="GO" id="GO:0030620">
    <property type="term" value="F:U2 snRNA binding"/>
    <property type="evidence" value="ECO:0007669"/>
    <property type="project" value="InterPro"/>
</dbReference>
<reference evidence="6 7" key="1">
    <citation type="submission" date="2019-03" db="EMBL/GenBank/DDBJ databases">
        <title>Single cell metagenomics reveals metabolic interactions within the superorganism composed of flagellate Streblomastix strix and complex community of Bacteroidetes bacteria on its surface.</title>
        <authorList>
            <person name="Treitli S.C."/>
            <person name="Kolisko M."/>
            <person name="Husnik F."/>
            <person name="Keeling P."/>
            <person name="Hampl V."/>
        </authorList>
    </citation>
    <scope>NUCLEOTIDE SEQUENCE [LARGE SCALE GENOMIC DNA]</scope>
    <source>
        <strain evidence="6">ST1C</strain>
    </source>
</reference>
<dbReference type="Proteomes" id="UP000324800">
    <property type="component" value="Unassembled WGS sequence"/>
</dbReference>
<dbReference type="Gene3D" id="3.80.10.10">
    <property type="entry name" value="Ribonuclease Inhibitor"/>
    <property type="match status" value="1"/>
</dbReference>
<evidence type="ECO:0000256" key="5">
    <source>
        <dbReference type="ARBA" id="ARBA00024196"/>
    </source>
</evidence>
<evidence type="ECO:0000256" key="2">
    <source>
        <dbReference type="ARBA" id="ARBA00022614"/>
    </source>
</evidence>
<dbReference type="InterPro" id="IPR032675">
    <property type="entry name" value="LRR_dom_sf"/>
</dbReference>
<comment type="subcellular location">
    <subcellularLocation>
        <location evidence="1">Nucleus</location>
    </subcellularLocation>
</comment>
<sequence>MKLTVDKIAAKLGHKVDLTNEEELDLSGLKIDEVGSFKRCSSLLRLNLSNNGFANLKQIEGLFHLQQLEELDLSGCPITHNYGYRSAVIDKLPNLRILDGMYSNSTYNYTFSFIFIHFL</sequence>
<evidence type="ECO:0000256" key="1">
    <source>
        <dbReference type="ARBA" id="ARBA00004123"/>
    </source>
</evidence>
<dbReference type="OrthoDB" id="433501at2759"/>
<dbReference type="PANTHER" id="PTHR10552">
    <property type="entry name" value="U2 SMALL NUCLEAR RIBONUCLEOPROTEIN A"/>
    <property type="match status" value="1"/>
</dbReference>
<evidence type="ECO:0000256" key="3">
    <source>
        <dbReference type="ARBA" id="ARBA00022737"/>
    </source>
</evidence>
<dbReference type="PANTHER" id="PTHR10552:SF6">
    <property type="entry name" value="U2 SMALL NUCLEAR RIBONUCLEOPROTEIN A"/>
    <property type="match status" value="1"/>
</dbReference>
<dbReference type="SUPFAM" id="SSF52058">
    <property type="entry name" value="L domain-like"/>
    <property type="match status" value="1"/>
</dbReference>
<keyword evidence="4" id="KW-0539">Nucleus</keyword>
<dbReference type="InterPro" id="IPR001611">
    <property type="entry name" value="Leu-rich_rpt"/>
</dbReference>